<protein>
    <recommendedName>
        <fullName evidence="6">Zinc-finger domain-containing protein</fullName>
    </recommendedName>
</protein>
<keyword evidence="2" id="KW-0804">Transcription</keyword>
<keyword evidence="3" id="KW-0472">Membrane</keyword>
<name>A0A917XET3_9ACTN</name>
<dbReference type="EMBL" id="BMML01000010">
    <property type="protein sequence ID" value="GGN17513.1"/>
    <property type="molecule type" value="Genomic_DNA"/>
</dbReference>
<dbReference type="Gene3D" id="1.10.10.1320">
    <property type="entry name" value="Anti-sigma factor, zinc-finger domain"/>
    <property type="match status" value="1"/>
</dbReference>
<evidence type="ECO:0000313" key="4">
    <source>
        <dbReference type="EMBL" id="GGN17513.1"/>
    </source>
</evidence>
<evidence type="ECO:0008006" key="6">
    <source>
        <dbReference type="Google" id="ProtNLM"/>
    </source>
</evidence>
<evidence type="ECO:0000256" key="1">
    <source>
        <dbReference type="ARBA" id="ARBA00023015"/>
    </source>
</evidence>
<keyword evidence="3" id="KW-1133">Transmembrane helix</keyword>
<dbReference type="AlphaFoldDB" id="A0A917XET3"/>
<dbReference type="InterPro" id="IPR041916">
    <property type="entry name" value="Anti_sigma_zinc_sf"/>
</dbReference>
<keyword evidence="1" id="KW-0805">Transcription regulation</keyword>
<keyword evidence="3" id="KW-0812">Transmembrane</keyword>
<dbReference type="RefSeq" id="WP_189264714.1">
    <property type="nucleotide sequence ID" value="NZ_BMML01000010.1"/>
</dbReference>
<evidence type="ECO:0000256" key="2">
    <source>
        <dbReference type="ARBA" id="ARBA00023163"/>
    </source>
</evidence>
<feature type="transmembrane region" description="Helical" evidence="3">
    <location>
        <begin position="106"/>
        <end position="125"/>
    </location>
</feature>
<keyword evidence="5" id="KW-1185">Reference proteome</keyword>
<reference evidence="4" key="2">
    <citation type="submission" date="2020-09" db="EMBL/GenBank/DDBJ databases">
        <authorList>
            <person name="Sun Q."/>
            <person name="Zhou Y."/>
        </authorList>
    </citation>
    <scope>NUCLEOTIDE SEQUENCE</scope>
    <source>
        <strain evidence="4">CGMCC 4.7110</strain>
    </source>
</reference>
<reference evidence="4" key="1">
    <citation type="journal article" date="2014" name="Int. J. Syst. Evol. Microbiol.">
        <title>Complete genome sequence of Corynebacterium casei LMG S-19264T (=DSM 44701T), isolated from a smear-ripened cheese.</title>
        <authorList>
            <consortium name="US DOE Joint Genome Institute (JGI-PGF)"/>
            <person name="Walter F."/>
            <person name="Albersmeier A."/>
            <person name="Kalinowski J."/>
            <person name="Ruckert C."/>
        </authorList>
    </citation>
    <scope>NUCLEOTIDE SEQUENCE</scope>
    <source>
        <strain evidence="4">CGMCC 4.7110</strain>
    </source>
</reference>
<evidence type="ECO:0000256" key="3">
    <source>
        <dbReference type="SAM" id="Phobius"/>
    </source>
</evidence>
<proteinExistence type="predicted"/>
<evidence type="ECO:0000313" key="5">
    <source>
        <dbReference type="Proteomes" id="UP000653411"/>
    </source>
</evidence>
<dbReference type="Proteomes" id="UP000653411">
    <property type="component" value="Unassembled WGS sequence"/>
</dbReference>
<accession>A0A917XET3</accession>
<sequence length="252" mass="25617">MSGDTHCEKLHEVGAELALGVLPGRERAEAVAHLDGCADCREYVRQLTGIGDRLVGLLPESEPPSGFDTRVAAGLAEQAAGAAGGRPARAAAQGRRSRVRRVRPRLAAAAAALTVAVGFAGWAVGSAVEGAVTASSSPAVESEPVLVGDMIPAGGGQPVGEVYAHPGSPAWIFVSVALPGTPYNGRVTCLLARADGTTTRVGDFPLRAGRGNWGVAVPVDLTRYSAARLTAADGTVLATAQLQQGKVLAPET</sequence>
<comment type="caution">
    <text evidence="4">The sequence shown here is derived from an EMBL/GenBank/DDBJ whole genome shotgun (WGS) entry which is preliminary data.</text>
</comment>
<gene>
    <name evidence="4" type="ORF">GCM10011578_046420</name>
</gene>
<organism evidence="4 5">
    <name type="scientific">Streptomyces fuscichromogenes</name>
    <dbReference type="NCBI Taxonomy" id="1324013"/>
    <lineage>
        <taxon>Bacteria</taxon>
        <taxon>Bacillati</taxon>
        <taxon>Actinomycetota</taxon>
        <taxon>Actinomycetes</taxon>
        <taxon>Kitasatosporales</taxon>
        <taxon>Streptomycetaceae</taxon>
        <taxon>Streptomyces</taxon>
    </lineage>
</organism>